<reference evidence="10" key="1">
    <citation type="submission" date="2023-05" db="EMBL/GenBank/DDBJ databases">
        <title>[olsenella] sp. nov., isolated from a pig farm feces dump.</title>
        <authorList>
            <person name="Chang Y.-H."/>
        </authorList>
    </citation>
    <scope>NUCLEOTIDE SEQUENCE</scope>
    <source>
        <strain evidence="10">YH-ols2217</strain>
    </source>
</reference>
<protein>
    <submittedName>
        <fullName evidence="10">ABC transporter ATP-binding protein</fullName>
    </submittedName>
</protein>
<keyword evidence="6 7" id="KW-0472">Membrane</keyword>
<evidence type="ECO:0000259" key="9">
    <source>
        <dbReference type="PROSITE" id="PS50929"/>
    </source>
</evidence>
<keyword evidence="3" id="KW-0547">Nucleotide-binding</keyword>
<dbReference type="SUPFAM" id="SSF52540">
    <property type="entry name" value="P-loop containing nucleoside triphosphate hydrolases"/>
    <property type="match status" value="1"/>
</dbReference>
<feature type="transmembrane region" description="Helical" evidence="7">
    <location>
        <begin position="12"/>
        <end position="32"/>
    </location>
</feature>
<dbReference type="InterPro" id="IPR017871">
    <property type="entry name" value="ABC_transporter-like_CS"/>
</dbReference>
<evidence type="ECO:0000259" key="8">
    <source>
        <dbReference type="PROSITE" id="PS50893"/>
    </source>
</evidence>
<dbReference type="PANTHER" id="PTHR43394:SF1">
    <property type="entry name" value="ATP-BINDING CASSETTE SUB-FAMILY B MEMBER 10, MITOCHONDRIAL"/>
    <property type="match status" value="1"/>
</dbReference>
<keyword evidence="11" id="KW-1185">Reference proteome</keyword>
<feature type="transmembrane region" description="Helical" evidence="7">
    <location>
        <begin position="126"/>
        <end position="149"/>
    </location>
</feature>
<evidence type="ECO:0000256" key="6">
    <source>
        <dbReference type="ARBA" id="ARBA00023136"/>
    </source>
</evidence>
<evidence type="ECO:0000256" key="2">
    <source>
        <dbReference type="ARBA" id="ARBA00022692"/>
    </source>
</evidence>
<gene>
    <name evidence="10" type="ORF">QJ043_00990</name>
</gene>
<feature type="transmembrane region" description="Helical" evidence="7">
    <location>
        <begin position="52"/>
        <end position="78"/>
    </location>
</feature>
<dbReference type="RefSeq" id="WP_283712306.1">
    <property type="nucleotide sequence ID" value="NZ_JASJEW010000001.1"/>
</dbReference>
<dbReference type="PANTHER" id="PTHR43394">
    <property type="entry name" value="ATP-DEPENDENT PERMEASE MDL1, MITOCHONDRIAL"/>
    <property type="match status" value="1"/>
</dbReference>
<keyword evidence="4 10" id="KW-0067">ATP-binding</keyword>
<evidence type="ECO:0000256" key="5">
    <source>
        <dbReference type="ARBA" id="ARBA00022989"/>
    </source>
</evidence>
<dbReference type="InterPro" id="IPR011527">
    <property type="entry name" value="ABC1_TM_dom"/>
</dbReference>
<dbReference type="InterPro" id="IPR003439">
    <property type="entry name" value="ABC_transporter-like_ATP-bd"/>
</dbReference>
<proteinExistence type="predicted"/>
<dbReference type="PROSITE" id="PS50929">
    <property type="entry name" value="ABC_TM1F"/>
    <property type="match status" value="1"/>
</dbReference>
<evidence type="ECO:0000313" key="10">
    <source>
        <dbReference type="EMBL" id="MDJ1128663.1"/>
    </source>
</evidence>
<dbReference type="Pfam" id="PF00005">
    <property type="entry name" value="ABC_tran"/>
    <property type="match status" value="1"/>
</dbReference>
<feature type="domain" description="ABC transporter" evidence="8">
    <location>
        <begin position="342"/>
        <end position="577"/>
    </location>
</feature>
<feature type="domain" description="ABC transmembrane type-1" evidence="9">
    <location>
        <begin position="16"/>
        <end position="298"/>
    </location>
</feature>
<dbReference type="Gene3D" id="1.20.1560.10">
    <property type="entry name" value="ABC transporter type 1, transmembrane domain"/>
    <property type="match status" value="1"/>
</dbReference>
<dbReference type="InterPro" id="IPR003593">
    <property type="entry name" value="AAA+_ATPase"/>
</dbReference>
<sequence>MQLIARFVRPHLRLLVVTLLLLTVDVACALYVPTLAAQIMNLGAAGASVDEVVATGAWMLVSAVVSGAGAVAGAWCCARLVANVGHDLRCAIYEKSLKLSVYDFRHFGTASITTRTIADVTNIQSALMMTVQMILPVPIVCFVALGLAFSVSVRGALMLLAAVAVVLAVALLVIRQASPLFRRLQYLLDRMSAVLLENLTGVRVVRAFNREDHERGRLDVSFEDYAQTAIKANRLFANLDGLSYFATNGFVVVLYWMSGAQIVVGGLGIGDILALIEYAVMVLMYIMMAQMVVLMLPRALECCRRVDEVLQYAPEICDLVAPGEGAKPLLGPAATAEDVPVLAFDDVSFRFADAEEDALTGLTFACRAGETLAIIGGTGSGKSTIASLILRFNEVSAGSVRLGGVDVRDMTQHELREHIGFVQQKAWLASGTIRSNLLWGDSGASDEDLWHALEVAQAAGFVRELPEGLDARVAAGGTNFSGGQRQRLAIARALVGNPALYVFDDSFSALDFKTDAALRHALAQEVADAAQVIVAQRVSTIRHADSIVVVDEGRIVGQGTHEELMDSCAVYREIVASQTKEVSE</sequence>
<dbReference type="SUPFAM" id="SSF90123">
    <property type="entry name" value="ABC transporter transmembrane region"/>
    <property type="match status" value="1"/>
</dbReference>
<feature type="transmembrane region" description="Helical" evidence="7">
    <location>
        <begin position="155"/>
        <end position="174"/>
    </location>
</feature>
<evidence type="ECO:0000256" key="3">
    <source>
        <dbReference type="ARBA" id="ARBA00022741"/>
    </source>
</evidence>
<dbReference type="CDD" id="cd18548">
    <property type="entry name" value="ABC_6TM_Tm287_like"/>
    <property type="match status" value="1"/>
</dbReference>
<organism evidence="10 11">
    <name type="scientific">Kribbibacterium absianum</name>
    <dbReference type="NCBI Taxonomy" id="3044210"/>
    <lineage>
        <taxon>Bacteria</taxon>
        <taxon>Bacillati</taxon>
        <taxon>Actinomycetota</taxon>
        <taxon>Coriobacteriia</taxon>
        <taxon>Coriobacteriales</taxon>
        <taxon>Kribbibacteriaceae</taxon>
        <taxon>Kribbibacterium</taxon>
    </lineage>
</organism>
<dbReference type="InterPro" id="IPR027417">
    <property type="entry name" value="P-loop_NTPase"/>
</dbReference>
<comment type="subcellular location">
    <subcellularLocation>
        <location evidence="1">Cell membrane</location>
        <topology evidence="1">Multi-pass membrane protein</topology>
    </subcellularLocation>
</comment>
<keyword evidence="2 7" id="KW-0812">Transmembrane</keyword>
<evidence type="ECO:0000256" key="1">
    <source>
        <dbReference type="ARBA" id="ARBA00004651"/>
    </source>
</evidence>
<feature type="transmembrane region" description="Helical" evidence="7">
    <location>
        <begin position="244"/>
        <end position="269"/>
    </location>
</feature>
<comment type="caution">
    <text evidence="10">The sequence shown here is derived from an EMBL/GenBank/DDBJ whole genome shotgun (WGS) entry which is preliminary data.</text>
</comment>
<dbReference type="PROSITE" id="PS50893">
    <property type="entry name" value="ABC_TRANSPORTER_2"/>
    <property type="match status" value="1"/>
</dbReference>
<evidence type="ECO:0000256" key="7">
    <source>
        <dbReference type="SAM" id="Phobius"/>
    </source>
</evidence>
<dbReference type="InterPro" id="IPR036640">
    <property type="entry name" value="ABC1_TM_sf"/>
</dbReference>
<name>A0ABT6ZHY3_9ACTN</name>
<keyword evidence="5 7" id="KW-1133">Transmembrane helix</keyword>
<accession>A0ABT6ZHY3</accession>
<evidence type="ECO:0000256" key="4">
    <source>
        <dbReference type="ARBA" id="ARBA00022840"/>
    </source>
</evidence>
<evidence type="ECO:0000313" key="11">
    <source>
        <dbReference type="Proteomes" id="UP001431693"/>
    </source>
</evidence>
<dbReference type="EMBL" id="JASJEX010000001">
    <property type="protein sequence ID" value="MDJ1128663.1"/>
    <property type="molecule type" value="Genomic_DNA"/>
</dbReference>
<dbReference type="Gene3D" id="3.40.50.300">
    <property type="entry name" value="P-loop containing nucleotide triphosphate hydrolases"/>
    <property type="match status" value="1"/>
</dbReference>
<dbReference type="PROSITE" id="PS00211">
    <property type="entry name" value="ABC_TRANSPORTER_1"/>
    <property type="match status" value="1"/>
</dbReference>
<dbReference type="Pfam" id="PF00664">
    <property type="entry name" value="ABC_membrane"/>
    <property type="match status" value="1"/>
</dbReference>
<dbReference type="GO" id="GO:0005524">
    <property type="term" value="F:ATP binding"/>
    <property type="evidence" value="ECO:0007669"/>
    <property type="project" value="UniProtKB-KW"/>
</dbReference>
<feature type="transmembrane region" description="Helical" evidence="7">
    <location>
        <begin position="275"/>
        <end position="296"/>
    </location>
</feature>
<dbReference type="InterPro" id="IPR039421">
    <property type="entry name" value="Type_1_exporter"/>
</dbReference>
<dbReference type="Proteomes" id="UP001431693">
    <property type="component" value="Unassembled WGS sequence"/>
</dbReference>
<dbReference type="SMART" id="SM00382">
    <property type="entry name" value="AAA"/>
    <property type="match status" value="1"/>
</dbReference>